<proteinExistence type="inferred from homology"/>
<reference evidence="12" key="1">
    <citation type="journal article" date="2014" name="Nat. Commun.">
        <title>The emerging biofuel crop Camelina sativa retains a highly undifferentiated hexaploid genome structure.</title>
        <authorList>
            <person name="Kagale S."/>
            <person name="Koh C."/>
            <person name="Nixon J."/>
            <person name="Bollina V."/>
            <person name="Clarke W.E."/>
            <person name="Tuteja R."/>
            <person name="Spillane C."/>
            <person name="Robinson S.J."/>
            <person name="Links M.G."/>
            <person name="Clarke C."/>
            <person name="Higgins E.E."/>
            <person name="Huebert T."/>
            <person name="Sharpe A.G."/>
            <person name="Parkin I.A."/>
        </authorList>
    </citation>
    <scope>NUCLEOTIDE SEQUENCE [LARGE SCALE GENOMIC DNA]</scope>
    <source>
        <strain evidence="12">cv. DH55</strain>
    </source>
</reference>
<keyword evidence="7" id="KW-0511">Multifunctional enzyme</keyword>
<evidence type="ECO:0000256" key="5">
    <source>
        <dbReference type="ARBA" id="ARBA00023204"/>
    </source>
</evidence>
<evidence type="ECO:0000313" key="12">
    <source>
        <dbReference type="Proteomes" id="UP000694864"/>
    </source>
</evidence>
<comment type="catalytic activity">
    <reaction evidence="9">
        <text>2'-deoxyribonucleotide-(2'-deoxyribose 5'-phosphate)-2'-deoxyribonucleotide-DNA = a 3'-end 2'-deoxyribonucleotide-(2,3-dehydro-2,3-deoxyribose 5'-phosphate)-DNA + a 5'-end 5'-phospho-2'-deoxyribonucleoside-DNA + H(+)</text>
        <dbReference type="Rhea" id="RHEA:66592"/>
        <dbReference type="Rhea" id="RHEA-COMP:13180"/>
        <dbReference type="Rhea" id="RHEA-COMP:16897"/>
        <dbReference type="Rhea" id="RHEA-COMP:17067"/>
        <dbReference type="ChEBI" id="CHEBI:15378"/>
        <dbReference type="ChEBI" id="CHEBI:136412"/>
        <dbReference type="ChEBI" id="CHEBI:157695"/>
        <dbReference type="ChEBI" id="CHEBI:167181"/>
        <dbReference type="EC" id="4.2.99.18"/>
    </reaction>
</comment>
<reference evidence="13" key="2">
    <citation type="submission" date="2025-08" db="UniProtKB">
        <authorList>
            <consortium name="RefSeq"/>
        </authorList>
    </citation>
    <scope>IDENTIFICATION</scope>
    <source>
        <tissue evidence="13">Leaf</tissue>
    </source>
</reference>
<protein>
    <recommendedName>
        <fullName evidence="2">DNA-(apurinic or apyrimidinic site) lyase</fullName>
        <ecNumber evidence="2">4.2.99.18</ecNumber>
    </recommendedName>
</protein>
<keyword evidence="5" id="KW-0234">DNA repair</keyword>
<dbReference type="PANTHER" id="PTHR10242:SF2">
    <property type="entry name" value="N-GLYCOSYLASE_DNA LYASE"/>
    <property type="match status" value="1"/>
</dbReference>
<evidence type="ECO:0000256" key="1">
    <source>
        <dbReference type="ARBA" id="ARBA00010679"/>
    </source>
</evidence>
<keyword evidence="6 13" id="KW-0456">Lyase</keyword>
<evidence type="ECO:0000256" key="9">
    <source>
        <dbReference type="ARBA" id="ARBA00044632"/>
    </source>
</evidence>
<evidence type="ECO:0000256" key="10">
    <source>
        <dbReference type="SAM" id="MobiDB-lite"/>
    </source>
</evidence>
<dbReference type="Gene3D" id="3.30.310.40">
    <property type="match status" value="1"/>
</dbReference>
<dbReference type="InterPro" id="IPR012904">
    <property type="entry name" value="OGG_N"/>
</dbReference>
<dbReference type="SMART" id="SM00478">
    <property type="entry name" value="ENDO3c"/>
    <property type="match status" value="1"/>
</dbReference>
<evidence type="ECO:0000256" key="6">
    <source>
        <dbReference type="ARBA" id="ARBA00023239"/>
    </source>
</evidence>
<dbReference type="Pfam" id="PF00730">
    <property type="entry name" value="HhH-GPD"/>
    <property type="match status" value="1"/>
</dbReference>
<dbReference type="InterPro" id="IPR023170">
    <property type="entry name" value="HhH_base_excis_C"/>
</dbReference>
<dbReference type="Gene3D" id="1.10.340.30">
    <property type="entry name" value="Hypothetical protein, domain 2"/>
    <property type="match status" value="2"/>
</dbReference>
<dbReference type="PANTHER" id="PTHR10242">
    <property type="entry name" value="8-OXOGUANINE DNA GLYCOSYLASE"/>
    <property type="match status" value="1"/>
</dbReference>
<dbReference type="EC" id="4.2.99.18" evidence="2"/>
<dbReference type="SUPFAM" id="SSF48150">
    <property type="entry name" value="DNA-glycosylase"/>
    <property type="match status" value="1"/>
</dbReference>
<feature type="region of interest" description="Disordered" evidence="10">
    <location>
        <begin position="1"/>
        <end position="25"/>
    </location>
</feature>
<gene>
    <name evidence="13" type="primary">LOC104756510</name>
</gene>
<dbReference type="InterPro" id="IPR011257">
    <property type="entry name" value="DNA_glycosylase"/>
</dbReference>
<keyword evidence="4" id="KW-0378">Hydrolase</keyword>
<dbReference type="GO" id="GO:0016829">
    <property type="term" value="F:lyase activity"/>
    <property type="evidence" value="ECO:0007669"/>
    <property type="project" value="UniProtKB-KW"/>
</dbReference>
<evidence type="ECO:0000256" key="3">
    <source>
        <dbReference type="ARBA" id="ARBA00022763"/>
    </source>
</evidence>
<keyword evidence="3" id="KW-0227">DNA damage</keyword>
<dbReference type="InterPro" id="IPR052054">
    <property type="entry name" value="Oxidative_DNA_repair_enzyme"/>
</dbReference>
<keyword evidence="12" id="KW-1185">Reference proteome</keyword>
<dbReference type="SUPFAM" id="SSF55945">
    <property type="entry name" value="TATA-box binding protein-like"/>
    <property type="match status" value="2"/>
</dbReference>
<evidence type="ECO:0000259" key="11">
    <source>
        <dbReference type="SMART" id="SM00478"/>
    </source>
</evidence>
<feature type="compositionally biased region" description="Low complexity" evidence="10">
    <location>
        <begin position="1"/>
        <end position="19"/>
    </location>
</feature>
<feature type="domain" description="HhH-GPD" evidence="11">
    <location>
        <begin position="244"/>
        <end position="417"/>
    </location>
</feature>
<keyword evidence="8" id="KW-0326">Glycosidase</keyword>
<evidence type="ECO:0000256" key="7">
    <source>
        <dbReference type="ARBA" id="ARBA00023268"/>
    </source>
</evidence>
<dbReference type="RefSeq" id="XP_019094429.1">
    <property type="nucleotide sequence ID" value="XM_019238884.1"/>
</dbReference>
<dbReference type="InterPro" id="IPR003265">
    <property type="entry name" value="HhH-GPD_domain"/>
</dbReference>
<name>A0ABM1R5Z1_CAMSA</name>
<dbReference type="Proteomes" id="UP000694864">
    <property type="component" value="Chromosome 17"/>
</dbReference>
<evidence type="ECO:0000256" key="8">
    <source>
        <dbReference type="ARBA" id="ARBA00023295"/>
    </source>
</evidence>
<accession>A0ABM1R5Z1</accession>
<evidence type="ECO:0000256" key="2">
    <source>
        <dbReference type="ARBA" id="ARBA00012720"/>
    </source>
</evidence>
<dbReference type="GeneID" id="104756510"/>
<dbReference type="CDD" id="cd00056">
    <property type="entry name" value="ENDO3c"/>
    <property type="match status" value="1"/>
</dbReference>
<dbReference type="Gene3D" id="1.10.1670.10">
    <property type="entry name" value="Helix-hairpin-Helix base-excision DNA repair enzymes (C-terminal)"/>
    <property type="match status" value="1"/>
</dbReference>
<dbReference type="Pfam" id="PF07934">
    <property type="entry name" value="OGG_N"/>
    <property type="match status" value="2"/>
</dbReference>
<organism evidence="12 13">
    <name type="scientific">Camelina sativa</name>
    <name type="common">False flax</name>
    <name type="synonym">Myagrum sativum</name>
    <dbReference type="NCBI Taxonomy" id="90675"/>
    <lineage>
        <taxon>Eukaryota</taxon>
        <taxon>Viridiplantae</taxon>
        <taxon>Streptophyta</taxon>
        <taxon>Embryophyta</taxon>
        <taxon>Tracheophyta</taxon>
        <taxon>Spermatophyta</taxon>
        <taxon>Magnoliopsida</taxon>
        <taxon>eudicotyledons</taxon>
        <taxon>Gunneridae</taxon>
        <taxon>Pentapetalae</taxon>
        <taxon>rosids</taxon>
        <taxon>malvids</taxon>
        <taxon>Brassicales</taxon>
        <taxon>Brassicaceae</taxon>
        <taxon>Camelineae</taxon>
        <taxon>Camelina</taxon>
    </lineage>
</organism>
<evidence type="ECO:0000313" key="13">
    <source>
        <dbReference type="RefSeq" id="XP_019094429.1"/>
    </source>
</evidence>
<sequence length="441" mass="48392">MKRPRATSSSPAISATTKPPLSPPVTPILKQKLHRTGAPKWFPLKLTHTELTLPLTFPTGQTFRWKQTGAIQYSGTIGPHLVSLRQRPGDDTVSYCVHCSSTSPKSGAELALLDFLNAEISLAELWSDFSKKDPRFGELAKHLRGARVLRQDPLECLIQFLCSSNNNIARITKMVDFVSSLGSTSPKSGAELALLDFLNAEISLAELWSDFSKKDPRFGELAKHLRGARVLRQDPLECLIQFLCSSNNNISRITKMVDFVSSLGLHLGDIEGFAFHQFPSLDRLSRVSEAELRKAGFGYRAKYITGTVNALQSKPGGGNEWLLSLRKLDLQEAVAELCTLPGVGPKVAACIALFSLDQHSAIPVDTHVWKIATNYLLPDLAGAKLTAKLHGRVAEAFVSKYGEYAGWAQTLLFIAELPAQKTLLQSFSQPINKPDTSAEDK</sequence>
<comment type="similarity">
    <text evidence="1">Belongs to the type-1 OGG1 family.</text>
</comment>
<evidence type="ECO:0000256" key="4">
    <source>
        <dbReference type="ARBA" id="ARBA00022801"/>
    </source>
</evidence>